<evidence type="ECO:0000256" key="1">
    <source>
        <dbReference type="ARBA" id="ARBA00023002"/>
    </source>
</evidence>
<dbReference type="HAMAP" id="MF_01401">
    <property type="entry name" value="MsrA"/>
    <property type="match status" value="1"/>
</dbReference>
<evidence type="ECO:0000256" key="3">
    <source>
        <dbReference type="ARBA" id="ARBA00048782"/>
    </source>
</evidence>
<dbReference type="PROSITE" id="PS51257">
    <property type="entry name" value="PROKAR_LIPOPROTEIN"/>
    <property type="match status" value="1"/>
</dbReference>
<dbReference type="EC" id="1.8.4.11" evidence="4"/>
<feature type="chain" id="PRO_5019149079" description="Peptide methionine sulfoxide reductase MsrA" evidence="5">
    <location>
        <begin position="21"/>
        <end position="220"/>
    </location>
</feature>
<dbReference type="EMBL" id="JUIW01000002">
    <property type="protein sequence ID" value="RYJ44938.1"/>
    <property type="molecule type" value="Genomic_DNA"/>
</dbReference>
<evidence type="ECO:0000313" key="8">
    <source>
        <dbReference type="Proteomes" id="UP000289775"/>
    </source>
</evidence>
<dbReference type="NCBIfam" id="TIGR00401">
    <property type="entry name" value="msrA"/>
    <property type="match status" value="1"/>
</dbReference>
<accession>A0A444WGE2</accession>
<feature type="active site" evidence="4">
    <location>
        <position position="54"/>
    </location>
</feature>
<evidence type="ECO:0000313" key="7">
    <source>
        <dbReference type="EMBL" id="RYJ44938.1"/>
    </source>
</evidence>
<evidence type="ECO:0000259" key="6">
    <source>
        <dbReference type="Pfam" id="PF01625"/>
    </source>
</evidence>
<comment type="catalytic activity">
    <reaction evidence="3 4">
        <text>[thioredoxin]-disulfide + L-methionine + H2O = L-methionine (S)-S-oxide + [thioredoxin]-dithiol</text>
        <dbReference type="Rhea" id="RHEA:19993"/>
        <dbReference type="Rhea" id="RHEA-COMP:10698"/>
        <dbReference type="Rhea" id="RHEA-COMP:10700"/>
        <dbReference type="ChEBI" id="CHEBI:15377"/>
        <dbReference type="ChEBI" id="CHEBI:29950"/>
        <dbReference type="ChEBI" id="CHEBI:50058"/>
        <dbReference type="ChEBI" id="CHEBI:57844"/>
        <dbReference type="ChEBI" id="CHEBI:58772"/>
        <dbReference type="EC" id="1.8.4.11"/>
    </reaction>
</comment>
<keyword evidence="1 4" id="KW-0560">Oxidoreductase</keyword>
<reference evidence="7 8" key="1">
    <citation type="submission" date="2014-12" db="EMBL/GenBank/DDBJ databases">
        <title>Genome sequence of Flavobacterium beibuense RSKm HC5.</title>
        <authorList>
            <person name="Kim J.F."/>
            <person name="Song J.Y."/>
            <person name="Kwak M.-J."/>
            <person name="Lee S.-W."/>
        </authorList>
    </citation>
    <scope>NUCLEOTIDE SEQUENCE [LARGE SCALE GENOMIC DNA]</scope>
    <source>
        <strain evidence="7 8">RSKm HC5</strain>
    </source>
</reference>
<dbReference type="Gene3D" id="3.30.1060.10">
    <property type="entry name" value="Peptide methionine sulphoxide reductase MsrA"/>
    <property type="match status" value="1"/>
</dbReference>
<evidence type="ECO:0000256" key="5">
    <source>
        <dbReference type="SAM" id="SignalP"/>
    </source>
</evidence>
<evidence type="ECO:0000256" key="4">
    <source>
        <dbReference type="HAMAP-Rule" id="MF_01401"/>
    </source>
</evidence>
<comment type="catalytic activity">
    <reaction evidence="2 4">
        <text>L-methionyl-[protein] + [thioredoxin]-disulfide + H2O = L-methionyl-(S)-S-oxide-[protein] + [thioredoxin]-dithiol</text>
        <dbReference type="Rhea" id="RHEA:14217"/>
        <dbReference type="Rhea" id="RHEA-COMP:10698"/>
        <dbReference type="Rhea" id="RHEA-COMP:10700"/>
        <dbReference type="Rhea" id="RHEA-COMP:12313"/>
        <dbReference type="Rhea" id="RHEA-COMP:12315"/>
        <dbReference type="ChEBI" id="CHEBI:15377"/>
        <dbReference type="ChEBI" id="CHEBI:16044"/>
        <dbReference type="ChEBI" id="CHEBI:29950"/>
        <dbReference type="ChEBI" id="CHEBI:44120"/>
        <dbReference type="ChEBI" id="CHEBI:50058"/>
        <dbReference type="EC" id="1.8.4.11"/>
    </reaction>
</comment>
<keyword evidence="8" id="KW-1185">Reference proteome</keyword>
<protein>
    <recommendedName>
        <fullName evidence="4">Peptide methionine sulfoxide reductase MsrA</fullName>
        <shortName evidence="4">Protein-methionine-S-oxide reductase</shortName>
        <ecNumber evidence="4">1.8.4.11</ecNumber>
    </recommendedName>
    <alternativeName>
        <fullName evidence="4">Peptide-methionine (S)-S-oxide reductase</fullName>
        <shortName evidence="4">Peptide Met(O) reductase</shortName>
    </alternativeName>
</protein>
<comment type="similarity">
    <text evidence="4">Belongs to the MsrA Met sulfoxide reductase family.</text>
</comment>
<evidence type="ECO:0000256" key="2">
    <source>
        <dbReference type="ARBA" id="ARBA00047806"/>
    </source>
</evidence>
<feature type="signal peptide" evidence="5">
    <location>
        <begin position="1"/>
        <end position="20"/>
    </location>
</feature>
<dbReference type="AlphaFoldDB" id="A0A444WGE2"/>
<dbReference type="GO" id="GO:0033744">
    <property type="term" value="F:L-methionine:thioredoxin-disulfide S-oxidoreductase activity"/>
    <property type="evidence" value="ECO:0007669"/>
    <property type="project" value="RHEA"/>
</dbReference>
<dbReference type="GO" id="GO:0008113">
    <property type="term" value="F:peptide-methionine (S)-S-oxide reductase activity"/>
    <property type="evidence" value="ECO:0007669"/>
    <property type="project" value="UniProtKB-UniRule"/>
</dbReference>
<dbReference type="SUPFAM" id="SSF55068">
    <property type="entry name" value="Peptide methionine sulfoxide reductase"/>
    <property type="match status" value="1"/>
</dbReference>
<proteinExistence type="inferred from homology"/>
<organism evidence="7 8">
    <name type="scientific">Flavobacterium beibuense</name>
    <dbReference type="NCBI Taxonomy" id="657326"/>
    <lineage>
        <taxon>Bacteria</taxon>
        <taxon>Pseudomonadati</taxon>
        <taxon>Bacteroidota</taxon>
        <taxon>Flavobacteriia</taxon>
        <taxon>Flavobacteriales</taxon>
        <taxon>Flavobacteriaceae</taxon>
        <taxon>Flavobacterium</taxon>
    </lineage>
</organism>
<dbReference type="InterPro" id="IPR036509">
    <property type="entry name" value="Met_Sox_Rdtase_MsrA_sf"/>
</dbReference>
<comment type="function">
    <text evidence="4">Has an important function as a repair enzyme for proteins that have been inactivated by oxidation. Catalyzes the reversible oxidation-reduction of methionine sulfoxide in proteins to methionine.</text>
</comment>
<name>A0A444WGE2_9FLAO</name>
<dbReference type="Pfam" id="PF01625">
    <property type="entry name" value="PMSR"/>
    <property type="match status" value="1"/>
</dbReference>
<dbReference type="PANTHER" id="PTHR43774">
    <property type="entry name" value="PEPTIDE METHIONINE SULFOXIDE REDUCTASE"/>
    <property type="match status" value="1"/>
</dbReference>
<feature type="domain" description="Peptide methionine sulphoxide reductase MsrA" evidence="6">
    <location>
        <begin position="47"/>
        <end position="199"/>
    </location>
</feature>
<dbReference type="PANTHER" id="PTHR43774:SF1">
    <property type="entry name" value="PEPTIDE METHIONINE SULFOXIDE REDUCTASE MSRA 2"/>
    <property type="match status" value="1"/>
</dbReference>
<gene>
    <name evidence="4" type="primary">msrA</name>
    <name evidence="7" type="ORF">NU09_0572</name>
</gene>
<dbReference type="InterPro" id="IPR002569">
    <property type="entry name" value="Met_Sox_Rdtase_MsrA_dom"/>
</dbReference>
<sequence>MKNILAITFAFLALSCQGKAETATAENNNDELEKGELKQMDNSKLETAIFAGGCFWCTEAFFTELKGVDKVISGYIGGITKNPTYREVCSGTTGHAEAIKITYNPDEIAYEDLLEIFFATHDPTTLNRQGADVGTQYRSEIFYTTPEQKTAAENFVKLLEDQKIFDKKIVTKVTEAPTFYPAEDYHQDYFALNPDQPYCRAVIEPKMAKLKKNYKSKLKE</sequence>
<keyword evidence="5" id="KW-0732">Signal</keyword>
<comment type="caution">
    <text evidence="7">The sequence shown here is derived from an EMBL/GenBank/DDBJ whole genome shotgun (WGS) entry which is preliminary data.</text>
</comment>
<dbReference type="Proteomes" id="UP000289775">
    <property type="component" value="Unassembled WGS sequence"/>
</dbReference>